<feature type="region of interest" description="Disordered" evidence="1">
    <location>
        <begin position="103"/>
        <end position="166"/>
    </location>
</feature>
<dbReference type="AlphaFoldDB" id="A0A6G0YJX9"/>
<dbReference type="EMBL" id="VUJU01003690">
    <property type="protein sequence ID" value="KAF0757056.1"/>
    <property type="molecule type" value="Genomic_DNA"/>
</dbReference>
<sequence length="241" mass="25217">MKTLLWSCCWALMFASMALSTAPTNSSSSAEQHDVVGTSQNLTAVATSSPADDGDDSDRAADSGELTGGAGDRGEDDGGGGGSAAAGGRVAELYEDLEDSVVFEDSDGHGDGGRSAADDDFAADDHRPPLTDDAAPRAAAVGESSASAEEYDAAADDASPAGTSPVGHVLQRSVKYPEYVRSSSYRRGWPGGNVTRPEDVFRFWDAYEWTATPAVSPLCVDQMQLYQAALRNGKMWAFKSE</sequence>
<gene>
    <name evidence="3" type="ORF">FWK35_00038402</name>
</gene>
<keyword evidence="2" id="KW-0732">Signal</keyword>
<evidence type="ECO:0000256" key="2">
    <source>
        <dbReference type="SAM" id="SignalP"/>
    </source>
</evidence>
<feature type="region of interest" description="Disordered" evidence="1">
    <location>
        <begin position="22"/>
        <end position="86"/>
    </location>
</feature>
<name>A0A6G0YJX9_APHCR</name>
<dbReference type="Proteomes" id="UP000478052">
    <property type="component" value="Unassembled WGS sequence"/>
</dbReference>
<proteinExistence type="predicted"/>
<reference evidence="3 4" key="1">
    <citation type="submission" date="2019-08" db="EMBL/GenBank/DDBJ databases">
        <title>Whole genome of Aphis craccivora.</title>
        <authorList>
            <person name="Voronova N.V."/>
            <person name="Shulinski R.S."/>
            <person name="Bandarenka Y.V."/>
            <person name="Zhorov D.G."/>
            <person name="Warner D."/>
        </authorList>
    </citation>
    <scope>NUCLEOTIDE SEQUENCE [LARGE SCALE GENOMIC DNA]</scope>
    <source>
        <strain evidence="3">180601</strain>
        <tissue evidence="3">Whole Body</tissue>
    </source>
</reference>
<evidence type="ECO:0000256" key="1">
    <source>
        <dbReference type="SAM" id="MobiDB-lite"/>
    </source>
</evidence>
<keyword evidence="4" id="KW-1185">Reference proteome</keyword>
<evidence type="ECO:0000313" key="3">
    <source>
        <dbReference type="EMBL" id="KAF0757056.1"/>
    </source>
</evidence>
<feature type="compositionally biased region" description="Low complexity" evidence="1">
    <location>
        <begin position="138"/>
        <end position="148"/>
    </location>
</feature>
<protein>
    <submittedName>
        <fullName evidence="3">Nose resistant to fluoxetine protein 6-like</fullName>
    </submittedName>
</protein>
<evidence type="ECO:0000313" key="4">
    <source>
        <dbReference type="Proteomes" id="UP000478052"/>
    </source>
</evidence>
<organism evidence="3 4">
    <name type="scientific">Aphis craccivora</name>
    <name type="common">Cowpea aphid</name>
    <dbReference type="NCBI Taxonomy" id="307492"/>
    <lineage>
        <taxon>Eukaryota</taxon>
        <taxon>Metazoa</taxon>
        <taxon>Ecdysozoa</taxon>
        <taxon>Arthropoda</taxon>
        <taxon>Hexapoda</taxon>
        <taxon>Insecta</taxon>
        <taxon>Pterygota</taxon>
        <taxon>Neoptera</taxon>
        <taxon>Paraneoptera</taxon>
        <taxon>Hemiptera</taxon>
        <taxon>Sternorrhyncha</taxon>
        <taxon>Aphidomorpha</taxon>
        <taxon>Aphidoidea</taxon>
        <taxon>Aphididae</taxon>
        <taxon>Aphidini</taxon>
        <taxon>Aphis</taxon>
        <taxon>Aphis</taxon>
    </lineage>
</organism>
<comment type="caution">
    <text evidence="3">The sequence shown here is derived from an EMBL/GenBank/DDBJ whole genome shotgun (WGS) entry which is preliminary data.</text>
</comment>
<feature type="chain" id="PRO_5026017945" evidence="2">
    <location>
        <begin position="21"/>
        <end position="241"/>
    </location>
</feature>
<accession>A0A6G0YJX9</accession>
<feature type="signal peptide" evidence="2">
    <location>
        <begin position="1"/>
        <end position="20"/>
    </location>
</feature>